<gene>
    <name evidence="8" type="primary">topA</name>
    <name evidence="12" type="ORF">HQ35_04185</name>
</gene>
<feature type="active site" description="O-(5'-phospho-DNA)-tyrosine intermediate" evidence="8">
    <location>
        <position position="284"/>
    </location>
</feature>
<dbReference type="Gene3D" id="1.10.290.10">
    <property type="entry name" value="Topoisomerase I, domain 4"/>
    <property type="match status" value="1"/>
</dbReference>
<feature type="site" description="Interaction with DNA" evidence="8">
    <location>
        <position position="286"/>
    </location>
</feature>
<keyword evidence="7 8" id="KW-0413">Isomerase</keyword>
<organism evidence="12 13">
    <name type="scientific">Porphyromonas cangingivalis</name>
    <dbReference type="NCBI Taxonomy" id="36874"/>
    <lineage>
        <taxon>Bacteria</taxon>
        <taxon>Pseudomonadati</taxon>
        <taxon>Bacteroidota</taxon>
        <taxon>Bacteroidia</taxon>
        <taxon>Bacteroidales</taxon>
        <taxon>Porphyromonadaceae</taxon>
        <taxon>Porphyromonas</taxon>
    </lineage>
</organism>
<dbReference type="GO" id="GO:0006265">
    <property type="term" value="P:DNA topological change"/>
    <property type="evidence" value="ECO:0007669"/>
    <property type="project" value="UniProtKB-UniRule"/>
</dbReference>
<dbReference type="InterPro" id="IPR003602">
    <property type="entry name" value="Topo_IA_DNA-bd_dom"/>
</dbReference>
<dbReference type="Proteomes" id="UP000030125">
    <property type="component" value="Unassembled WGS sequence"/>
</dbReference>
<feature type="site" description="Interaction with DNA" evidence="8">
    <location>
        <position position="155"/>
    </location>
</feature>
<dbReference type="OrthoDB" id="9804262at2"/>
<dbReference type="CDD" id="cd03363">
    <property type="entry name" value="TOPRIM_TopoIA_TopoI"/>
    <property type="match status" value="1"/>
</dbReference>
<dbReference type="SMART" id="SM00437">
    <property type="entry name" value="TOP1Ac"/>
    <property type="match status" value="1"/>
</dbReference>
<feature type="domain" description="Toprim" evidence="10">
    <location>
        <begin position="3"/>
        <end position="113"/>
    </location>
</feature>
<dbReference type="CDD" id="cd00186">
    <property type="entry name" value="TOP1Ac"/>
    <property type="match status" value="1"/>
</dbReference>
<dbReference type="InterPro" id="IPR013825">
    <property type="entry name" value="Topo_IA_cen_sub2"/>
</dbReference>
<dbReference type="InterPro" id="IPR003601">
    <property type="entry name" value="Topo_IA_2"/>
</dbReference>
<dbReference type="PANTHER" id="PTHR42785">
    <property type="entry name" value="DNA TOPOISOMERASE, TYPE IA, CORE"/>
    <property type="match status" value="1"/>
</dbReference>
<feature type="site" description="Interaction with DNA" evidence="8">
    <location>
        <position position="473"/>
    </location>
</feature>
<feature type="site" description="Interaction with DNA" evidence="8">
    <location>
        <position position="143"/>
    </location>
</feature>
<feature type="region of interest" description="Interaction with DNA" evidence="8">
    <location>
        <begin position="163"/>
        <end position="168"/>
    </location>
</feature>
<keyword evidence="4" id="KW-0460">Magnesium</keyword>
<dbReference type="InterPro" id="IPR006171">
    <property type="entry name" value="TOPRIM_dom"/>
</dbReference>
<evidence type="ECO:0000259" key="10">
    <source>
        <dbReference type="PROSITE" id="PS50880"/>
    </source>
</evidence>
<dbReference type="EC" id="5.6.2.1" evidence="8"/>
<evidence type="ECO:0000256" key="8">
    <source>
        <dbReference type="HAMAP-Rule" id="MF_00952"/>
    </source>
</evidence>
<dbReference type="PANTHER" id="PTHR42785:SF1">
    <property type="entry name" value="DNA TOPOISOMERASE"/>
    <property type="match status" value="1"/>
</dbReference>
<sequence>MAKNLLIVESPAKSKTISKFLGSDFNVLSSFGHIRDLKTKGMGVDVDNHFAPEYEVSEDKKSIVKELRAEAQKAETIWLASDEDREGEAIAWHLAEVLDLDVSNTNRIVFHEITPKAINAALENPRTIDMKMVDAQQARRVLDRIVGFELSPVLWTKVRPSLSAGRVQSVAVRILVEREREINAFEAESSYRIRATFVTGSGEQFEADVDRRPKTLDEAKEILSSLVGATYKVQDIEVKPTKRHPAAPFTTSTLQQEASRRLGLSVTQTMRIAQSLYEAGHITYMRTDSVNLSSFAIGATIEEVEKEYGKKYVKARNFKTSTKGAQEAHEAIRPTHVEKIVAGTTKQEKAIYDLIRKRTMASQMADAELERTQLDIVSSTGLKFVARGEVITFDGFLKVYLEGNDDESTESDVMLLPKVTKGEAVEADKVLATERFTQRPPRYTEAALVKKMEELGIGRPSTYAPTIQTIQKRGYVERKTIEGVQRTYNEILLSDKKIKISEKSEVYGADRQKLVPTDVGIVVNDFLVEYFPKVLEYNFTARVEKEFDSIAEGKKQWNDVIKDFYDIFHDNVESVKSERMDRRVGEREIGTDPSTGQPVFAKIGRFGPMVQIGESSTDGDKPRFASIPSSLSLETITLEEALVLFTLPRSLGEYKGETLEANTGRFGPYVRFGKLFASIPKDMNPYEITLDQAITLVDAKIEAENNKFIASFGEDKELIQVLNGRFGPYISYKKKNFKIPKGTDPQTLDEATCRKLIEESSKETKDKKESGRKTKTTKKTTKSTAKKA</sequence>
<keyword evidence="6 8" id="KW-0238">DNA-binding</keyword>
<dbReference type="STRING" id="36874.HQ34_09050"/>
<dbReference type="HAMAP" id="MF_00952">
    <property type="entry name" value="Topoisom_1_prok"/>
    <property type="match status" value="1"/>
</dbReference>
<dbReference type="Gene3D" id="3.40.50.140">
    <property type="match status" value="1"/>
</dbReference>
<dbReference type="InterPro" id="IPR025589">
    <property type="entry name" value="Toprim_C_rpt"/>
</dbReference>
<dbReference type="InterPro" id="IPR023405">
    <property type="entry name" value="Topo_IA_core_domain"/>
</dbReference>
<evidence type="ECO:0000256" key="4">
    <source>
        <dbReference type="ARBA" id="ARBA00022842"/>
    </source>
</evidence>
<dbReference type="InterPro" id="IPR013497">
    <property type="entry name" value="Topo_IA_cen"/>
</dbReference>
<dbReference type="eggNOG" id="COG0550">
    <property type="taxonomic scope" value="Bacteria"/>
</dbReference>
<dbReference type="RefSeq" id="WP_036851281.1">
    <property type="nucleotide sequence ID" value="NZ_JQJD01000025.1"/>
</dbReference>
<dbReference type="PRINTS" id="PR00417">
    <property type="entry name" value="PRTPISMRASEI"/>
</dbReference>
<dbReference type="SUPFAM" id="SSF56712">
    <property type="entry name" value="Prokaryotic type I DNA topoisomerase"/>
    <property type="match status" value="1"/>
</dbReference>
<evidence type="ECO:0000256" key="1">
    <source>
        <dbReference type="ARBA" id="ARBA00000213"/>
    </source>
</evidence>
<evidence type="ECO:0000256" key="6">
    <source>
        <dbReference type="ARBA" id="ARBA00023125"/>
    </source>
</evidence>
<dbReference type="InterPro" id="IPR013824">
    <property type="entry name" value="Topo_IA_cen_sub1"/>
</dbReference>
<dbReference type="GO" id="GO:0046872">
    <property type="term" value="F:metal ion binding"/>
    <property type="evidence" value="ECO:0007669"/>
    <property type="project" value="UniProtKB-KW"/>
</dbReference>
<proteinExistence type="inferred from homology"/>
<accession>A0A0A2EV60</accession>
<dbReference type="Pfam" id="PF01751">
    <property type="entry name" value="Toprim"/>
    <property type="match status" value="1"/>
</dbReference>
<evidence type="ECO:0000256" key="7">
    <source>
        <dbReference type="ARBA" id="ARBA00023235"/>
    </source>
</evidence>
<dbReference type="GO" id="GO:0003677">
    <property type="term" value="F:DNA binding"/>
    <property type="evidence" value="ECO:0007669"/>
    <property type="project" value="UniProtKB-KW"/>
</dbReference>
<dbReference type="SMART" id="SM00436">
    <property type="entry name" value="TOP1Bc"/>
    <property type="match status" value="1"/>
</dbReference>
<comment type="catalytic activity">
    <reaction evidence="1 8">
        <text>ATP-independent breakage of single-stranded DNA, followed by passage and rejoining.</text>
        <dbReference type="EC" id="5.6.2.1"/>
    </reaction>
</comment>
<dbReference type="EMBL" id="JQJD01000025">
    <property type="protein sequence ID" value="KGN81582.1"/>
    <property type="molecule type" value="Genomic_DNA"/>
</dbReference>
<dbReference type="InterPro" id="IPR034149">
    <property type="entry name" value="TOPRIM_TopoI"/>
</dbReference>
<dbReference type="NCBIfam" id="TIGR01051">
    <property type="entry name" value="topA_bact"/>
    <property type="match status" value="1"/>
</dbReference>
<name>A0A0A2EV60_PORCN</name>
<evidence type="ECO:0000256" key="9">
    <source>
        <dbReference type="SAM" id="MobiDB-lite"/>
    </source>
</evidence>
<evidence type="ECO:0000259" key="11">
    <source>
        <dbReference type="PROSITE" id="PS52039"/>
    </source>
</evidence>
<dbReference type="SMART" id="SM00493">
    <property type="entry name" value="TOPRIM"/>
    <property type="match status" value="1"/>
</dbReference>
<feature type="compositionally biased region" description="Basic residues" evidence="9">
    <location>
        <begin position="773"/>
        <end position="788"/>
    </location>
</feature>
<dbReference type="Gene3D" id="2.70.20.10">
    <property type="entry name" value="Topoisomerase I, domain 3"/>
    <property type="match status" value="1"/>
</dbReference>
<evidence type="ECO:0000256" key="2">
    <source>
        <dbReference type="ARBA" id="ARBA00009446"/>
    </source>
</evidence>
<feature type="region of interest" description="Disordered" evidence="9">
    <location>
        <begin position="757"/>
        <end position="788"/>
    </location>
</feature>
<dbReference type="Pfam" id="PF01131">
    <property type="entry name" value="Topoisom_bac"/>
    <property type="match status" value="2"/>
</dbReference>
<dbReference type="InterPro" id="IPR013826">
    <property type="entry name" value="Topo_IA_cen_sub3"/>
</dbReference>
<dbReference type="InterPro" id="IPR005733">
    <property type="entry name" value="TopoI_bac-type"/>
</dbReference>
<comment type="similarity">
    <text evidence="2 8">Belongs to the type IA topoisomerase family.</text>
</comment>
<dbReference type="Pfam" id="PF13368">
    <property type="entry name" value="Toprim_C_rpt"/>
    <property type="match status" value="3"/>
</dbReference>
<comment type="function">
    <text evidence="8">Releases the supercoiling and torsional tension of DNA, which is introduced during the DNA replication and transcription, by transiently cleaving and rejoining one strand of the DNA duplex. Introduces a single-strand break via transesterification at a target site in duplex DNA. The scissile phosphodiester is attacked by the catalytic tyrosine of the enzyme, resulting in the formation of a DNA-(5'-phosphotyrosyl)-enzyme intermediate and the expulsion of a 3'-OH DNA strand. The free DNA strand then undergoes passage around the unbroken strand, thus removing DNA supercoils. Finally, in the religation step, the DNA 3'-OH attacks the covalent intermediate to expel the active-site tyrosine and restore the DNA phosphodiester backbone.</text>
</comment>
<keyword evidence="3" id="KW-0479">Metal-binding</keyword>
<keyword evidence="5 8" id="KW-0799">Topoisomerase</keyword>
<dbReference type="PROSITE" id="PS50880">
    <property type="entry name" value="TOPRIM"/>
    <property type="match status" value="1"/>
</dbReference>
<dbReference type="GO" id="GO:0003917">
    <property type="term" value="F:DNA topoisomerase type I (single strand cut, ATP-independent) activity"/>
    <property type="evidence" value="ECO:0007669"/>
    <property type="project" value="UniProtKB-UniRule"/>
</dbReference>
<feature type="site" description="Interaction with DNA" evidence="8">
    <location>
        <position position="33"/>
    </location>
</feature>
<comment type="subunit">
    <text evidence="8">Monomer.</text>
</comment>
<evidence type="ECO:0000313" key="12">
    <source>
        <dbReference type="EMBL" id="KGN81582.1"/>
    </source>
</evidence>
<feature type="site" description="Interaction with DNA" evidence="8">
    <location>
        <position position="139"/>
    </location>
</feature>
<comment type="caution">
    <text evidence="8">Lacks conserved residue(s) required for the propagation of feature annotation.</text>
</comment>
<dbReference type="Gene3D" id="1.10.460.10">
    <property type="entry name" value="Topoisomerase I, domain 2"/>
    <property type="match status" value="1"/>
</dbReference>
<protein>
    <recommendedName>
        <fullName evidence="8">DNA topoisomerase 1</fullName>
        <ecNumber evidence="8">5.6.2.1</ecNumber>
    </recommendedName>
    <alternativeName>
        <fullName evidence="8">DNA topoisomerase I</fullName>
    </alternativeName>
</protein>
<comment type="caution">
    <text evidence="12">The sequence shown here is derived from an EMBL/GenBank/DDBJ whole genome shotgun (WGS) entry which is preliminary data.</text>
</comment>
<feature type="site" description="Interaction with DNA" evidence="8">
    <location>
        <position position="140"/>
    </location>
</feature>
<dbReference type="InterPro" id="IPR023406">
    <property type="entry name" value="Topo_IA_AS"/>
</dbReference>
<feature type="domain" description="Topo IA-type catalytic" evidence="11">
    <location>
        <begin position="129"/>
        <end position="572"/>
    </location>
</feature>
<evidence type="ECO:0000256" key="3">
    <source>
        <dbReference type="ARBA" id="ARBA00022723"/>
    </source>
</evidence>
<keyword evidence="13" id="KW-1185">Reference proteome</keyword>
<evidence type="ECO:0000313" key="13">
    <source>
        <dbReference type="Proteomes" id="UP000030125"/>
    </source>
</evidence>
<dbReference type="PROSITE" id="PS00396">
    <property type="entry name" value="TOPO_IA_1"/>
    <property type="match status" value="1"/>
</dbReference>
<dbReference type="AlphaFoldDB" id="A0A0A2EV60"/>
<dbReference type="PROSITE" id="PS52039">
    <property type="entry name" value="TOPO_IA_2"/>
    <property type="match status" value="1"/>
</dbReference>
<evidence type="ECO:0000256" key="5">
    <source>
        <dbReference type="ARBA" id="ARBA00023029"/>
    </source>
</evidence>
<dbReference type="InterPro" id="IPR000380">
    <property type="entry name" value="Topo_IA"/>
</dbReference>
<feature type="compositionally biased region" description="Basic and acidic residues" evidence="9">
    <location>
        <begin position="757"/>
        <end position="772"/>
    </location>
</feature>
<reference evidence="12 13" key="1">
    <citation type="submission" date="2014-08" db="EMBL/GenBank/DDBJ databases">
        <title>Porphyromonas cangingivalis strain:COT-109_OH1386 Genome sequencing.</title>
        <authorList>
            <person name="Wallis C."/>
            <person name="Deusch O."/>
            <person name="O'Flynn C."/>
            <person name="Davis I."/>
            <person name="Jospin G."/>
            <person name="Darling A.E."/>
            <person name="Coil D.A."/>
            <person name="Alexiev A."/>
            <person name="Horsfall A."/>
            <person name="Kirkwood N."/>
            <person name="Harris S."/>
            <person name="Eisen J.A."/>
        </authorList>
    </citation>
    <scope>NUCLEOTIDE SEQUENCE [LARGE SCALE GENOMIC DNA]</scope>
    <source>
        <strain evidence="13">COT-109 OH1386</strain>
    </source>
</reference>
<dbReference type="InterPro" id="IPR028612">
    <property type="entry name" value="Topoisom_1_IA"/>
</dbReference>